<dbReference type="InterPro" id="IPR000415">
    <property type="entry name" value="Nitroreductase-like"/>
</dbReference>
<keyword evidence="8" id="KW-1185">Reference proteome</keyword>
<evidence type="ECO:0000256" key="5">
    <source>
        <dbReference type="ARBA" id="ARBA00023002"/>
    </source>
</evidence>
<keyword evidence="5" id="KW-0560">Oxidoreductase</keyword>
<name>A0A7T7XKG5_9SPIR</name>
<feature type="domain" description="Nitroreductase" evidence="6">
    <location>
        <begin position="7"/>
        <end position="155"/>
    </location>
</feature>
<reference evidence="7" key="1">
    <citation type="submission" date="2021-01" db="EMBL/GenBank/DDBJ databases">
        <title>Description of Breznakiella homolactica.</title>
        <authorList>
            <person name="Song Y."/>
            <person name="Brune A."/>
        </authorList>
    </citation>
    <scope>NUCLEOTIDE SEQUENCE</scope>
    <source>
        <strain evidence="7">RmG30</strain>
    </source>
</reference>
<dbReference type="SUPFAM" id="SSF55469">
    <property type="entry name" value="FMN-dependent nitroreductase-like"/>
    <property type="match status" value="1"/>
</dbReference>
<dbReference type="Pfam" id="PF00881">
    <property type="entry name" value="Nitroreductase"/>
    <property type="match status" value="1"/>
</dbReference>
<proteinExistence type="inferred from homology"/>
<dbReference type="KEGG" id="bhc:JFL75_12980"/>
<evidence type="ECO:0000313" key="7">
    <source>
        <dbReference type="EMBL" id="QQO07852.1"/>
    </source>
</evidence>
<dbReference type="PANTHER" id="PTHR43673">
    <property type="entry name" value="NAD(P)H NITROREDUCTASE YDGI-RELATED"/>
    <property type="match status" value="1"/>
</dbReference>
<dbReference type="Gene3D" id="3.40.109.10">
    <property type="entry name" value="NADH Oxidase"/>
    <property type="match status" value="1"/>
</dbReference>
<evidence type="ECO:0000256" key="4">
    <source>
        <dbReference type="ARBA" id="ARBA00022643"/>
    </source>
</evidence>
<evidence type="ECO:0000256" key="3">
    <source>
        <dbReference type="ARBA" id="ARBA00022630"/>
    </source>
</evidence>
<dbReference type="EMBL" id="CP067089">
    <property type="protein sequence ID" value="QQO07852.1"/>
    <property type="molecule type" value="Genomic_DNA"/>
</dbReference>
<accession>A0A7T7XKG5</accession>
<protein>
    <submittedName>
        <fullName evidence="7">Nitroreductase family protein</fullName>
    </submittedName>
</protein>
<dbReference type="AlphaFoldDB" id="A0A7T7XKG5"/>
<keyword evidence="3" id="KW-0285">Flavoprotein</keyword>
<dbReference type="Proteomes" id="UP000595917">
    <property type="component" value="Chromosome"/>
</dbReference>
<evidence type="ECO:0000256" key="1">
    <source>
        <dbReference type="ARBA" id="ARBA00001917"/>
    </source>
</evidence>
<comment type="cofactor">
    <cofactor evidence="1">
        <name>FMN</name>
        <dbReference type="ChEBI" id="CHEBI:58210"/>
    </cofactor>
</comment>
<dbReference type="PANTHER" id="PTHR43673:SF2">
    <property type="entry name" value="NITROREDUCTASE"/>
    <property type="match status" value="1"/>
</dbReference>
<gene>
    <name evidence="7" type="ORF">JFL75_12980</name>
</gene>
<dbReference type="RefSeq" id="WP_215625158.1">
    <property type="nucleotide sequence ID" value="NZ_CP067089.2"/>
</dbReference>
<keyword evidence="4" id="KW-0288">FMN</keyword>
<dbReference type="GO" id="GO:0016491">
    <property type="term" value="F:oxidoreductase activity"/>
    <property type="evidence" value="ECO:0007669"/>
    <property type="project" value="UniProtKB-KW"/>
</dbReference>
<evidence type="ECO:0000256" key="2">
    <source>
        <dbReference type="ARBA" id="ARBA00007118"/>
    </source>
</evidence>
<organism evidence="7 8">
    <name type="scientific">Breznakiella homolactica</name>
    <dbReference type="NCBI Taxonomy" id="2798577"/>
    <lineage>
        <taxon>Bacteria</taxon>
        <taxon>Pseudomonadati</taxon>
        <taxon>Spirochaetota</taxon>
        <taxon>Spirochaetia</taxon>
        <taxon>Spirochaetales</taxon>
        <taxon>Breznakiellaceae</taxon>
        <taxon>Breznakiella</taxon>
    </lineage>
</organism>
<evidence type="ECO:0000313" key="8">
    <source>
        <dbReference type="Proteomes" id="UP000595917"/>
    </source>
</evidence>
<comment type="similarity">
    <text evidence="2">Belongs to the nitroreductase family.</text>
</comment>
<sequence>METLKTIAARKSTRSFNPDKRIAKADLDTIVAAGCAAPVGGADYKSLHLTVIADPAALDTVAQAGRQMMHSDTNPLYNATALVVVSASAEQKFPGIEYANAGCIVENMLLAAADLGIDSVYIWGVSVGMAENRELWEKMGVPEGFRPVSAAALGYGTDSGATGKELSVSLATNYV</sequence>
<evidence type="ECO:0000259" key="6">
    <source>
        <dbReference type="Pfam" id="PF00881"/>
    </source>
</evidence>
<dbReference type="InterPro" id="IPR029479">
    <property type="entry name" value="Nitroreductase"/>
</dbReference>